<evidence type="ECO:0000313" key="8">
    <source>
        <dbReference type="Proteomes" id="UP000240760"/>
    </source>
</evidence>
<keyword evidence="2" id="KW-0813">Transport</keyword>
<dbReference type="InterPro" id="IPR037239">
    <property type="entry name" value="OSBP_sf"/>
</dbReference>
<protein>
    <recommendedName>
        <fullName evidence="9">Oxysterol-binding protein</fullName>
    </recommendedName>
</protein>
<evidence type="ECO:0000256" key="5">
    <source>
        <dbReference type="RuleBase" id="RU003844"/>
    </source>
</evidence>
<evidence type="ECO:0000256" key="4">
    <source>
        <dbReference type="ARBA" id="ARBA00023121"/>
    </source>
</evidence>
<keyword evidence="8" id="KW-1185">Reference proteome</keyword>
<dbReference type="OrthoDB" id="14833at2759"/>
<dbReference type="FunFam" id="2.40.160.120:FF:000007">
    <property type="entry name" value="Oxysterol binding protein"/>
    <property type="match status" value="1"/>
</dbReference>
<dbReference type="Gene3D" id="3.30.70.3490">
    <property type="match status" value="1"/>
</dbReference>
<dbReference type="SUPFAM" id="SSF144000">
    <property type="entry name" value="Oxysterol-binding protein-like"/>
    <property type="match status" value="1"/>
</dbReference>
<dbReference type="InterPro" id="IPR000648">
    <property type="entry name" value="Oxysterol-bd"/>
</dbReference>
<keyword evidence="4" id="KW-0446">Lipid-binding</keyword>
<dbReference type="InterPro" id="IPR018494">
    <property type="entry name" value="Oxysterol-bd_CS"/>
</dbReference>
<dbReference type="PANTHER" id="PTHR10972:SF102">
    <property type="entry name" value="OXYSTEROL-BINDING PROTEIN"/>
    <property type="match status" value="1"/>
</dbReference>
<dbReference type="PROSITE" id="PS01013">
    <property type="entry name" value="OSBP"/>
    <property type="match status" value="1"/>
</dbReference>
<comment type="similarity">
    <text evidence="1 5">Belongs to the OSBP family.</text>
</comment>
<keyword evidence="3" id="KW-0445">Lipid transport</keyword>
<reference evidence="7 8" key="1">
    <citation type="submission" date="2016-07" db="EMBL/GenBank/DDBJ databases">
        <title>Multiple horizontal gene transfer events from other fungi enriched the ability of initially mycotrophic Trichoderma (Ascomycota) to feed on dead plant biomass.</title>
        <authorList>
            <consortium name="DOE Joint Genome Institute"/>
            <person name="Aerts A."/>
            <person name="Atanasova L."/>
            <person name="Chenthamara K."/>
            <person name="Zhang J."/>
            <person name="Grujic M."/>
            <person name="Henrissat B."/>
            <person name="Kuo A."/>
            <person name="Salamov A."/>
            <person name="Lipzen A."/>
            <person name="Labutti K."/>
            <person name="Barry K."/>
            <person name="Miao Y."/>
            <person name="Rahimi M.J."/>
            <person name="Shen Q."/>
            <person name="Grigoriev I.V."/>
            <person name="Kubicek C.P."/>
            <person name="Druzhinina I.S."/>
        </authorList>
    </citation>
    <scope>NUCLEOTIDE SEQUENCE [LARGE SCALE GENOMIC DNA]</scope>
    <source>
        <strain evidence="7 8">ATCC 18648</strain>
    </source>
</reference>
<dbReference type="PANTHER" id="PTHR10972">
    <property type="entry name" value="OXYSTEROL-BINDING PROTEIN-RELATED"/>
    <property type="match status" value="1"/>
</dbReference>
<evidence type="ECO:0000256" key="1">
    <source>
        <dbReference type="ARBA" id="ARBA00008842"/>
    </source>
</evidence>
<evidence type="ECO:0000256" key="6">
    <source>
        <dbReference type="SAM" id="MobiDB-lite"/>
    </source>
</evidence>
<dbReference type="STRING" id="983965.A0A2T4CJ93"/>
<dbReference type="Proteomes" id="UP000240760">
    <property type="component" value="Unassembled WGS sequence"/>
</dbReference>
<dbReference type="GO" id="GO:0032541">
    <property type="term" value="C:cortical endoplasmic reticulum"/>
    <property type="evidence" value="ECO:0007669"/>
    <property type="project" value="TreeGrafter"/>
</dbReference>
<proteinExistence type="inferred from homology"/>
<organism evidence="7 8">
    <name type="scientific">Trichoderma longibrachiatum ATCC 18648</name>
    <dbReference type="NCBI Taxonomy" id="983965"/>
    <lineage>
        <taxon>Eukaryota</taxon>
        <taxon>Fungi</taxon>
        <taxon>Dikarya</taxon>
        <taxon>Ascomycota</taxon>
        <taxon>Pezizomycotina</taxon>
        <taxon>Sordariomycetes</taxon>
        <taxon>Hypocreomycetidae</taxon>
        <taxon>Hypocreales</taxon>
        <taxon>Hypocreaceae</taxon>
        <taxon>Trichoderma</taxon>
    </lineage>
</organism>
<evidence type="ECO:0000256" key="3">
    <source>
        <dbReference type="ARBA" id="ARBA00023055"/>
    </source>
</evidence>
<feature type="compositionally biased region" description="Polar residues" evidence="6">
    <location>
        <begin position="1"/>
        <end position="14"/>
    </location>
</feature>
<accession>A0A2T4CJ93</accession>
<feature type="compositionally biased region" description="Basic and acidic residues" evidence="6">
    <location>
        <begin position="452"/>
        <end position="476"/>
    </location>
</feature>
<evidence type="ECO:0008006" key="9">
    <source>
        <dbReference type="Google" id="ProtNLM"/>
    </source>
</evidence>
<dbReference type="GO" id="GO:0006869">
    <property type="term" value="P:lipid transport"/>
    <property type="evidence" value="ECO:0007669"/>
    <property type="project" value="UniProtKB-KW"/>
</dbReference>
<feature type="region of interest" description="Disordered" evidence="6">
    <location>
        <begin position="1"/>
        <end position="23"/>
    </location>
</feature>
<evidence type="ECO:0000313" key="7">
    <source>
        <dbReference type="EMBL" id="PTB81578.1"/>
    </source>
</evidence>
<dbReference type="GO" id="GO:0005829">
    <property type="term" value="C:cytosol"/>
    <property type="evidence" value="ECO:0007669"/>
    <property type="project" value="TreeGrafter"/>
</dbReference>
<dbReference type="EMBL" id="KZ679126">
    <property type="protein sequence ID" value="PTB81578.1"/>
    <property type="molecule type" value="Genomic_DNA"/>
</dbReference>
<feature type="region of interest" description="Disordered" evidence="6">
    <location>
        <begin position="441"/>
        <end position="494"/>
    </location>
</feature>
<evidence type="ECO:0000256" key="2">
    <source>
        <dbReference type="ARBA" id="ARBA00022448"/>
    </source>
</evidence>
<sequence length="531" mass="59745">MLTNWFAQPAGNRSSVDEGKIDNDDDTQVMEPDQGNVLSHIISQLRPGADLSRVVLPTFILEPRSMLERITNFMCHPEMLLHIPTIDDPTERFVSVVKFYLSGWHIRPPGVKKPLNPILGEIFSCYWDLEDNKRAYYISEQTSHHPPKSSYFYMAPHHHIRIDGTLKPRSRFLGNSAASLMEGIAFLSILSRGSNKVKGEQYILTQPNMYARGILFGKMKYELGDHSFVRCPELDLTADIDFKTKGWVGGTYNAIGGVIKRESTGEVLYELSGLWSEEMFIKDMRTGQREMFFDALKAKPSPPLSRPIAEQEERESQRLWEKTAKAVKERNHELATDEKTKIEDRQREEAALRAQENIEWVPRLFRAVRSGPGEPEEGEESLEWIINANMYVWCQSLMLVERTSIKQLTPHSDPTAPPEKQTEQILAIYPIVAGQTLNKETAIPPPASSSKAAHEPVEPAAEKPVEPVVEKPKGEDSLIDFGNDETATPAVKSPDEIERMLAATGKPADGPLIDFAQDMKKDLPADGGDLL</sequence>
<name>A0A2T4CJ93_TRILO</name>
<dbReference type="GO" id="GO:0016020">
    <property type="term" value="C:membrane"/>
    <property type="evidence" value="ECO:0007669"/>
    <property type="project" value="TreeGrafter"/>
</dbReference>
<dbReference type="Gene3D" id="1.10.287.2720">
    <property type="match status" value="1"/>
</dbReference>
<dbReference type="AlphaFoldDB" id="A0A2T4CJ93"/>
<dbReference type="FunFam" id="1.10.287.2720:FF:000001">
    <property type="entry name" value="Oxysterol-binding OBPalpha"/>
    <property type="match status" value="1"/>
</dbReference>
<dbReference type="Pfam" id="PF01237">
    <property type="entry name" value="Oxysterol_BP"/>
    <property type="match status" value="1"/>
</dbReference>
<gene>
    <name evidence="7" type="ORF">M440DRAFT_1321586</name>
</gene>
<dbReference type="GO" id="GO:0032934">
    <property type="term" value="F:sterol binding"/>
    <property type="evidence" value="ECO:0007669"/>
    <property type="project" value="TreeGrafter"/>
</dbReference>
<dbReference type="Gene3D" id="2.40.160.120">
    <property type="match status" value="1"/>
</dbReference>